<dbReference type="RefSeq" id="WP_055268219.1">
    <property type="nucleotide sequence ID" value="NZ_CZAL01000028.1"/>
</dbReference>
<organism evidence="3 4">
    <name type="scientific">Fusicatenibacter saccharivorans</name>
    <dbReference type="NCBI Taxonomy" id="1150298"/>
    <lineage>
        <taxon>Bacteria</taxon>
        <taxon>Bacillati</taxon>
        <taxon>Bacillota</taxon>
        <taxon>Clostridia</taxon>
        <taxon>Lachnospirales</taxon>
        <taxon>Lachnospiraceae</taxon>
        <taxon>Fusicatenibacter</taxon>
    </lineage>
</organism>
<feature type="region of interest" description="Disordered" evidence="1">
    <location>
        <begin position="409"/>
        <end position="453"/>
    </location>
</feature>
<dbReference type="Proteomes" id="UP000095709">
    <property type="component" value="Unassembled WGS sequence"/>
</dbReference>
<protein>
    <submittedName>
        <fullName evidence="3">Divergent AAA domain</fullName>
    </submittedName>
</protein>
<feature type="domain" description="Schlafen AlbA-2" evidence="2">
    <location>
        <begin position="10"/>
        <end position="129"/>
    </location>
</feature>
<feature type="compositionally biased region" description="Basic and acidic residues" evidence="1">
    <location>
        <begin position="409"/>
        <end position="427"/>
    </location>
</feature>
<dbReference type="InterPro" id="IPR038461">
    <property type="entry name" value="Schlafen_AlbA_2_dom_sf"/>
</dbReference>
<evidence type="ECO:0000259" key="2">
    <source>
        <dbReference type="Pfam" id="PF04326"/>
    </source>
</evidence>
<dbReference type="InterPro" id="IPR038475">
    <property type="entry name" value="RecG_C_sf"/>
</dbReference>
<gene>
    <name evidence="3" type="ORF">ERS852498_03343</name>
</gene>
<dbReference type="PANTHER" id="PTHR30595:SF6">
    <property type="entry name" value="SCHLAFEN ALBA-2 DOMAIN-CONTAINING PROTEIN"/>
    <property type="match status" value="1"/>
</dbReference>
<evidence type="ECO:0000313" key="3">
    <source>
        <dbReference type="EMBL" id="CUP99155.1"/>
    </source>
</evidence>
<dbReference type="Gene3D" id="1.10.10.10">
    <property type="entry name" value="Winged helix-like DNA-binding domain superfamily/Winged helix DNA-binding domain"/>
    <property type="match status" value="1"/>
</dbReference>
<dbReference type="InterPro" id="IPR036388">
    <property type="entry name" value="WH-like_DNA-bd_sf"/>
</dbReference>
<dbReference type="AlphaFoldDB" id="A0A174SUR0"/>
<accession>A0A174SUR0</accession>
<dbReference type="Pfam" id="PF04326">
    <property type="entry name" value="SLFN_AlbA_2"/>
    <property type="match status" value="1"/>
</dbReference>
<dbReference type="InterPro" id="IPR007421">
    <property type="entry name" value="Schlafen_AlbA_2_dom"/>
</dbReference>
<dbReference type="Pfam" id="PF13749">
    <property type="entry name" value="HATPase_c_4"/>
    <property type="match status" value="1"/>
</dbReference>
<sequence length="515" mass="57521">MTIEEILAGESKNVEFKENLPEKSIKYMKSVVAFANGTGGKIIFGIADKTREVVGFDKEDVFKKMDAIANAVSDSCEPAIIPDITLQTVDGKTVIVVEVSEGRQRPYYIKALGRDGGVYVRVAGTTRLADEYMIKELLFEGSNRYYDQALCTGLNVTDEDIDTLCKAMKEQAVRNARTEEQKASIKDVGRQQLRSWGILIERDGKDYPSNAFAILTGNGGLHVATQCGVFKGTTKAVFVDRREYTGPLWEQIDEAFQFVLRNIHLGATIVGIYRQDVYEIPPDAIRELIINAMVHRSYLDHGTIQVAVYDNRLEITSPGKLPMGQTMERMKEGYSKIRNEALAHAFAYMNLIEHWGSGIPRIIDKVKAAGLREPEFIGGEVDLRINIYRGQVDGTVDLNDLNNAIKVPDTIDKMPDSGNEVPDKTETVPDTMGKMPDSDNEVPDTTEKMPDSEQEQQIYKYVLENGSITTAETVEILDVKHRRARAVLLNMVKDGYLRKEGAARSTIYVKNTEGK</sequence>
<dbReference type="Gene3D" id="3.30.950.30">
    <property type="entry name" value="Schlafen, AAA domain"/>
    <property type="match status" value="1"/>
</dbReference>
<evidence type="ECO:0000313" key="4">
    <source>
        <dbReference type="Proteomes" id="UP000095709"/>
    </source>
</evidence>
<evidence type="ECO:0000256" key="1">
    <source>
        <dbReference type="SAM" id="MobiDB-lite"/>
    </source>
</evidence>
<dbReference type="PANTHER" id="PTHR30595">
    <property type="entry name" value="GLPR-RELATED TRANSCRIPTIONAL REPRESSOR"/>
    <property type="match status" value="1"/>
</dbReference>
<dbReference type="EMBL" id="CZAL01000028">
    <property type="protein sequence ID" value="CUP99155.1"/>
    <property type="molecule type" value="Genomic_DNA"/>
</dbReference>
<name>A0A174SUR0_9FIRM</name>
<dbReference type="Gene3D" id="3.30.565.60">
    <property type="match status" value="1"/>
</dbReference>
<proteinExistence type="predicted"/>
<reference evidence="3 4" key="1">
    <citation type="submission" date="2015-09" db="EMBL/GenBank/DDBJ databases">
        <authorList>
            <consortium name="Pathogen Informatics"/>
        </authorList>
    </citation>
    <scope>NUCLEOTIDE SEQUENCE [LARGE SCALE GENOMIC DNA]</scope>
    <source>
        <strain evidence="3 4">2789STDY5834885</strain>
    </source>
</reference>